<dbReference type="SUPFAM" id="SSF55486">
    <property type="entry name" value="Metalloproteases ('zincins'), catalytic domain"/>
    <property type="match status" value="1"/>
</dbReference>
<organism evidence="12 13">
    <name type="scientific">Pseudomonas mucidolens</name>
    <dbReference type="NCBI Taxonomy" id="46679"/>
    <lineage>
        <taxon>Bacteria</taxon>
        <taxon>Pseudomonadati</taxon>
        <taxon>Pseudomonadota</taxon>
        <taxon>Gammaproteobacteria</taxon>
        <taxon>Pseudomonadales</taxon>
        <taxon>Pseudomonadaceae</taxon>
        <taxon>Pseudomonas</taxon>
    </lineage>
</organism>
<evidence type="ECO:0000256" key="3">
    <source>
        <dbReference type="ARBA" id="ARBA00022723"/>
    </source>
</evidence>
<name>A0A1H2M5U6_9PSED</name>
<dbReference type="Gene3D" id="1.10.1370.40">
    <property type="match status" value="1"/>
</dbReference>
<sequence length="2051" mass="228282">MLNDNPLLDPDDLPSFTRIRAEHLAPAIEKIIADSRLKVAEIIVSQTPFPTWDDLVLAMDAIKSRLESTLEVINILGTVRTGQTWTAAVSRCADLAAAYKTQLAQNTELFTLYQELADSPAAALFEKPRQRVLQKILREYRLSGMALAPDSQRLLAELNSEIKRLEGTFKSHSRLAADAWSQHVTDEALLAGLPAPIKRYMAKKAQEKNLPGWRLDLSNEPFQMVMRYAEHRPLRKAVWIAFYSKASAQGYDPAHNNDEVLASLLNARHKKARLLGYENFAEYALEGQMADSTEHVTAFLRNAVDEQQDAFAREAEQLEARAIQHGITEVQPWDYEFLGEKIRQYEGSSYEPLHEYFPLERVLSGLSQFTQLLFGVEVLERSDVEGWHPDVRCFEIREYQQAIGYLFVDLYQSAVNNTEGETIGLRNRRITAEGRPKLPIAILRSGLFPRSDDKSHLLDHQKLHVMLHEWGHCLQQLLTQAAYRDISGINGLAHDTVEFAGQFMAQWCFSKAFLTWLSSHYQTGETIPDTLLEQLMTALRTQTSWATADSLLMMLFDFEVHFTQSDGRSAQEIFEAVNAVVGHLQWPEHVRPFNAAEMMTTGFAARVYSYKWSYVLACAAFEKFLNEGVFDPATGRAFREAFLAQGDTRSLTQSLEVFLGAPYTARLMRADGLRTFKALRRVEESAEPNHLGGRPQADTAPDPSAHLTKQIEASQRQMMRLDEAVPLASAVAAECLTEAFKTAFPSLAEQVSVAELSVRSVRQEPVPPAERLPGEALFRQRVIDTLPLQTLFWRALAGKTDLNERFLDMSLIEVVRHTNGTTQVPASLNSNAAKDRLERLLNTTPLAYPRQLERALNTFWETPATFSQGHSVSDWLAQEFSTQLSTQADLCKADGTLGPQLHKAVTDYALAVPHDASREATAGDARLGVYAFHYTPADWGASVPMPGAFALTLHNPDAQTEAMLYGLGQPLEVYSNLSQLKTGLMQDSATKEEVHTAPMTQKLFPRRVQDLRARQQEAVRNVISSGPAEEEDVTAWVDRIDAALNLSGQLDLAQVLDEHQFRLKQQALDTWLHGSRAVSGSDRLAWWAAARDWREAVVDLTSLPPDPATLGTPEALRKWTRTELARLIEEKYPPADPDAVFLSIHKQKIDPRAPVGASPYGSGLAVTDLSYVDDRRSLSEWAISNLTPRERNAQHHAEEGPLSYEAICALIETADVGRRFLEWLGPEARQRQTEWMALKARQIRAHLWTAHISADLTPDRHNTGLHLVLAALDSPEPEGRGTVNGHEVVVHQLQWNHDVLNDVLAFAVKTPASRPSLTLYTPGAPDGKQFREVHAASIRTLGAAVTQALTGSRQMVLWLISKLPLAAQADQLDSITPTSPNLSTQAKVKQVTQSIFSPTRSRAWESFASGISFPVATENLLKVLHETQIANALKTADVLTVSNAERNSTAAQEGRKKGLALLTGAMSMFPAGRMGAVLARSVLPEMVGGAAVAAIKDEGGSASQWVSDFISGLGEVLAEGGEDLIMSRAGRRRSKTGVESSSGPRLYDPQLKPFQLNGFDDKGLVPEGRYVFRDAGGQGYLKQGKHYYKTAVQGGQRIVYAPNNRAQQRTVRWENGKWRVEERSRALGGGQGSISPGAPQATQQQRKHALVQGVLMPLRNPPPAEALTARESINAMPPELANRILDESLHDFNTPTINRFHTLISDVQNNRLDPTPYKFAYQTLKFKFFLWRAVDAHIKHFEENLTGMTFTDAQKIKLFDIALPLRNDLVDSDGKFTKIEMTAMPDNFTGAVFIALTPPPQGKNKVALEKLKHEMTQLLSEAEAKSVANLKTRFPGEAHEVAAAIKEYIDAPGNREAYKKMMLETLRAQMKAKNRLGLLTEIRNRGIPYIVVKKGTSQQKSKMTTSEDIQRFTKDLSKYKEPFEVEPVTKVTSKKAEGTSASVTEAPLVPEAPATADKFTVTLGPLAETQMSYDNFPAPAKAKIMEILEDIRSGRATTKRINGYYWYDMAQLEPGAGRGAWRAAFERTGTTWVLQGFYDYHSNKPATVWGE</sequence>
<keyword evidence="6 7" id="KW-0482">Metalloprotease</keyword>
<feature type="region of interest" description="Disordered" evidence="9">
    <location>
        <begin position="1626"/>
        <end position="1645"/>
    </location>
</feature>
<comment type="similarity">
    <text evidence="1 7">Belongs to the peptidase M3 family.</text>
</comment>
<keyword evidence="5 7" id="KW-0862">Zinc</keyword>
<keyword evidence="13" id="KW-1185">Reference proteome</keyword>
<dbReference type="GO" id="GO:0046872">
    <property type="term" value="F:metal ion binding"/>
    <property type="evidence" value="ECO:0007669"/>
    <property type="project" value="UniProtKB-UniRule"/>
</dbReference>
<dbReference type="InterPro" id="IPR045090">
    <property type="entry name" value="Pept_M3A_M3B"/>
</dbReference>
<evidence type="ECO:0000256" key="4">
    <source>
        <dbReference type="ARBA" id="ARBA00022801"/>
    </source>
</evidence>
<dbReference type="GO" id="GO:0004222">
    <property type="term" value="F:metalloendopeptidase activity"/>
    <property type="evidence" value="ECO:0007669"/>
    <property type="project" value="InterPro"/>
</dbReference>
<protein>
    <submittedName>
        <fullName evidence="12">Zn-dependent oligopeptidase</fullName>
    </submittedName>
</protein>
<evidence type="ECO:0000256" key="6">
    <source>
        <dbReference type="ARBA" id="ARBA00023049"/>
    </source>
</evidence>
<keyword evidence="3 7" id="KW-0479">Metal-binding</keyword>
<dbReference type="Proteomes" id="UP000198600">
    <property type="component" value="Chromosome I"/>
</dbReference>
<reference evidence="13" key="1">
    <citation type="submission" date="2016-10" db="EMBL/GenBank/DDBJ databases">
        <authorList>
            <person name="Varghese N."/>
            <person name="Submissions S."/>
        </authorList>
    </citation>
    <scope>NUCLEOTIDE SEQUENCE [LARGE SCALE GENOMIC DNA]</scope>
    <source>
        <strain evidence="13">LMG 2223</strain>
    </source>
</reference>
<feature type="region of interest" description="Disordered" evidence="9">
    <location>
        <begin position="684"/>
        <end position="705"/>
    </location>
</feature>
<dbReference type="EMBL" id="LT629802">
    <property type="protein sequence ID" value="SDU88482.1"/>
    <property type="molecule type" value="Genomic_DNA"/>
</dbReference>
<dbReference type="PANTHER" id="PTHR11804:SF84">
    <property type="entry name" value="SACCHAROLYSIN"/>
    <property type="match status" value="1"/>
</dbReference>
<comment type="cofactor">
    <cofactor evidence="7">
        <name>Zn(2+)</name>
        <dbReference type="ChEBI" id="CHEBI:29105"/>
    </cofactor>
    <text evidence="7">Binds 1 zinc ion.</text>
</comment>
<dbReference type="InterPro" id="IPR001567">
    <property type="entry name" value="Pept_M3A_M3B_dom"/>
</dbReference>
<dbReference type="PANTHER" id="PTHR11804">
    <property type="entry name" value="PROTEASE M3 THIMET OLIGOPEPTIDASE-RELATED"/>
    <property type="match status" value="1"/>
</dbReference>
<evidence type="ECO:0000313" key="12">
    <source>
        <dbReference type="EMBL" id="SDU88482.1"/>
    </source>
</evidence>
<dbReference type="InterPro" id="IPR045666">
    <property type="entry name" value="OpdA_N"/>
</dbReference>
<dbReference type="Pfam" id="PF01432">
    <property type="entry name" value="Peptidase_M3"/>
    <property type="match status" value="1"/>
</dbReference>
<evidence type="ECO:0000256" key="5">
    <source>
        <dbReference type="ARBA" id="ARBA00022833"/>
    </source>
</evidence>
<feature type="domain" description="Oligopeptidase A N-terminal" evidence="11">
    <location>
        <begin position="49"/>
        <end position="150"/>
    </location>
</feature>
<dbReference type="RefSeq" id="WP_090221386.1">
    <property type="nucleotide sequence ID" value="NZ_LT629802.1"/>
</dbReference>
<accession>A0A1H2M5U6</accession>
<evidence type="ECO:0000259" key="11">
    <source>
        <dbReference type="Pfam" id="PF19310"/>
    </source>
</evidence>
<dbReference type="GO" id="GO:0006508">
    <property type="term" value="P:proteolysis"/>
    <property type="evidence" value="ECO:0007669"/>
    <property type="project" value="UniProtKB-KW"/>
</dbReference>
<evidence type="ECO:0000259" key="10">
    <source>
        <dbReference type="Pfam" id="PF01432"/>
    </source>
</evidence>
<evidence type="ECO:0000256" key="1">
    <source>
        <dbReference type="ARBA" id="ARBA00006040"/>
    </source>
</evidence>
<evidence type="ECO:0000256" key="2">
    <source>
        <dbReference type="ARBA" id="ARBA00022670"/>
    </source>
</evidence>
<gene>
    <name evidence="12" type="ORF">SAMN05216202_1068</name>
</gene>
<keyword evidence="8" id="KW-0175">Coiled coil</keyword>
<dbReference type="InterPro" id="IPR024079">
    <property type="entry name" value="MetalloPept_cat_dom_sf"/>
</dbReference>
<feature type="domain" description="Peptidase M3A/M3B catalytic" evidence="10">
    <location>
        <begin position="225"/>
        <end position="663"/>
    </location>
</feature>
<evidence type="ECO:0000256" key="8">
    <source>
        <dbReference type="SAM" id="Coils"/>
    </source>
</evidence>
<evidence type="ECO:0000313" key="13">
    <source>
        <dbReference type="Proteomes" id="UP000198600"/>
    </source>
</evidence>
<dbReference type="Gene3D" id="1.10.1370.10">
    <property type="entry name" value="Neurolysin, domain 3"/>
    <property type="match status" value="1"/>
</dbReference>
<keyword evidence="4 7" id="KW-0378">Hydrolase</keyword>
<keyword evidence="2 7" id="KW-0645">Protease</keyword>
<evidence type="ECO:0000256" key="7">
    <source>
        <dbReference type="RuleBase" id="RU003435"/>
    </source>
</evidence>
<feature type="coiled-coil region" evidence="8">
    <location>
        <begin position="148"/>
        <end position="175"/>
    </location>
</feature>
<evidence type="ECO:0000256" key="9">
    <source>
        <dbReference type="SAM" id="MobiDB-lite"/>
    </source>
</evidence>
<proteinExistence type="inferred from homology"/>
<dbReference type="Pfam" id="PF19310">
    <property type="entry name" value="TOP_N"/>
    <property type="match status" value="1"/>
</dbReference>
<feature type="region of interest" description="Disordered" evidence="9">
    <location>
        <begin position="1530"/>
        <end position="1552"/>
    </location>
</feature>
<dbReference type="Gene3D" id="3.40.390.10">
    <property type="entry name" value="Collagenase (Catalytic Domain)"/>
    <property type="match status" value="1"/>
</dbReference>
<dbReference type="GO" id="GO:0006518">
    <property type="term" value="P:peptide metabolic process"/>
    <property type="evidence" value="ECO:0007669"/>
    <property type="project" value="TreeGrafter"/>
</dbReference>
<dbReference type="InterPro" id="IPR024077">
    <property type="entry name" value="Neurolysin/TOP_dom2"/>
</dbReference>